<dbReference type="InParanoid" id="K1WV27"/>
<sequence length="962" mass="109159">MSLSTERELRCSSVRSEIQDLAILDEADPLKRFFPVDKIRSCLTRNKVSWLLNCACSKCKKEYALFRRKKPPTEFLDRIVGSEDDPESSCNPSKTAFALLALLIYAEHPLLITGFLMRDFSDASLAPPASFSKQQLRAYCPEFALENERDFNKFVSEFLQLRPQFAIPRMDSAMFIAYGPDTILPFIREQKIGARGPNGIIQKIPSGAGGRIYKFEIYEEYCNFQSPNHYTQFARKELVNTSESAFLSEVEALDVANALQDDHIVRKIKAYKLGDTFNLIFPLAKANLDQSLRDPILEFDSLVHGPLESRPAWKQVLGIAIALGKLGGAKGSNSRLGTSGQHQFYGGHFDLKPTNILIDDDDNWIISDYGQATLKPTGRTSSRVVNQGGSDAYAPPEIDNLNAQFSHRYDVWSLGCILLEVTAFVMLGYDGLTGCKEWKGLDQVRCTGSAFNTIEDNLFYSQEWYHGEYTLKKGIVDFISFLTGQSLVHEQKTRVFLSKVLDLILRMLEPKAERRIDIEEVISCLSSAIEEARNDAQGWEVVAESGERPIGEPELSKIRLLHRRKNIWMEASVHAFESLDRNLRIYTISNKMPIESLLVRSRVQLVPNYAFRTGRRKKSFSNESAIAFSDISREGCQIYPGLSFSFPACKDMLTMQAKFTQHKIESSLVLENITYRRHRSLTNRISSMIHINDSKNYEFINMGPGLVQLWSENVNEARPRTRHREVPPRRMVIFIQKTRTMMTIPLGRNWRETEQNDAESNTLQFSPANKPRDISFAVSTIHTSRPEDPNSFPGIPLCPEILRAMEYHNRIECDLVQLTFLTPEKRKKFAEDYRYMRKGWYDETVAMEKQYGYYYTPQPLAVLPPAPKSKQPDFSRPGSWALFRSAAMSPQLRPLPKEDPKWRPSPHMGGGRGGSRKTAKSTVQTASPLPSSKSSLRSSSRGSRAPMSATSGGSSMDRSQWT</sequence>
<gene>
    <name evidence="3" type="ORF">MBM_09369</name>
</gene>
<dbReference type="PANTHER" id="PTHR44167">
    <property type="entry name" value="OVARIAN-SPECIFIC SERINE/THREONINE-PROTEIN KINASE LOK-RELATED"/>
    <property type="match status" value="1"/>
</dbReference>
<dbReference type="SUPFAM" id="SSF56112">
    <property type="entry name" value="Protein kinase-like (PK-like)"/>
    <property type="match status" value="1"/>
</dbReference>
<dbReference type="GO" id="GO:0005524">
    <property type="term" value="F:ATP binding"/>
    <property type="evidence" value="ECO:0007669"/>
    <property type="project" value="InterPro"/>
</dbReference>
<dbReference type="Gene3D" id="1.10.510.10">
    <property type="entry name" value="Transferase(Phosphotransferase) domain 1"/>
    <property type="match status" value="1"/>
</dbReference>
<feature type="compositionally biased region" description="Low complexity" evidence="1">
    <location>
        <begin position="927"/>
        <end position="944"/>
    </location>
</feature>
<dbReference type="GO" id="GO:0004674">
    <property type="term" value="F:protein serine/threonine kinase activity"/>
    <property type="evidence" value="ECO:0007669"/>
    <property type="project" value="TreeGrafter"/>
</dbReference>
<keyword evidence="3" id="KW-0418">Kinase</keyword>
<organism evidence="3 4">
    <name type="scientific">Marssonina brunnea f. sp. multigermtubi (strain MB_m1)</name>
    <name type="common">Marssonina leaf spot fungus</name>
    <dbReference type="NCBI Taxonomy" id="1072389"/>
    <lineage>
        <taxon>Eukaryota</taxon>
        <taxon>Fungi</taxon>
        <taxon>Dikarya</taxon>
        <taxon>Ascomycota</taxon>
        <taxon>Pezizomycotina</taxon>
        <taxon>Leotiomycetes</taxon>
        <taxon>Helotiales</taxon>
        <taxon>Drepanopezizaceae</taxon>
        <taxon>Drepanopeziza</taxon>
    </lineage>
</organism>
<dbReference type="OMA" id="RINMERV"/>
<feature type="compositionally biased region" description="Polar residues" evidence="1">
    <location>
        <begin position="948"/>
        <end position="962"/>
    </location>
</feature>
<dbReference type="eggNOG" id="KOG0589">
    <property type="taxonomic scope" value="Eukaryota"/>
</dbReference>
<dbReference type="InterPro" id="IPR000719">
    <property type="entry name" value="Prot_kinase_dom"/>
</dbReference>
<dbReference type="SMART" id="SM00220">
    <property type="entry name" value="S_TKc"/>
    <property type="match status" value="1"/>
</dbReference>
<dbReference type="KEGG" id="mbe:MBM_09369"/>
<accession>K1WV27</accession>
<proteinExistence type="predicted"/>
<dbReference type="InterPro" id="IPR011009">
    <property type="entry name" value="Kinase-like_dom_sf"/>
</dbReference>
<protein>
    <submittedName>
        <fullName evidence="3">Protein kinase domain-containing protein</fullName>
    </submittedName>
</protein>
<dbReference type="PANTHER" id="PTHR44167:SF24">
    <property type="entry name" value="SERINE_THREONINE-PROTEIN KINASE CHK2"/>
    <property type="match status" value="1"/>
</dbReference>
<dbReference type="RefSeq" id="XP_007297258.1">
    <property type="nucleotide sequence ID" value="XM_007297196.1"/>
</dbReference>
<evidence type="ECO:0000313" key="3">
    <source>
        <dbReference type="EMBL" id="EKD12503.1"/>
    </source>
</evidence>
<feature type="region of interest" description="Disordered" evidence="1">
    <location>
        <begin position="892"/>
        <end position="962"/>
    </location>
</feature>
<keyword evidence="3" id="KW-0808">Transferase</keyword>
<dbReference type="Proteomes" id="UP000006753">
    <property type="component" value="Unassembled WGS sequence"/>
</dbReference>
<dbReference type="GeneID" id="18765304"/>
<dbReference type="HOGENOM" id="CLU_307378_0_0_1"/>
<dbReference type="AlphaFoldDB" id="K1WV27"/>
<dbReference type="GO" id="GO:0044773">
    <property type="term" value="P:mitotic DNA damage checkpoint signaling"/>
    <property type="evidence" value="ECO:0007669"/>
    <property type="project" value="TreeGrafter"/>
</dbReference>
<dbReference type="PROSITE" id="PS50011">
    <property type="entry name" value="PROTEIN_KINASE_DOM"/>
    <property type="match status" value="1"/>
</dbReference>
<dbReference type="OrthoDB" id="1046782at2759"/>
<evidence type="ECO:0000313" key="4">
    <source>
        <dbReference type="Proteomes" id="UP000006753"/>
    </source>
</evidence>
<feature type="domain" description="Protein kinase" evidence="2">
    <location>
        <begin position="198"/>
        <end position="529"/>
    </location>
</feature>
<dbReference type="GO" id="GO:0005634">
    <property type="term" value="C:nucleus"/>
    <property type="evidence" value="ECO:0007669"/>
    <property type="project" value="TreeGrafter"/>
</dbReference>
<reference evidence="3 4" key="1">
    <citation type="journal article" date="2012" name="BMC Genomics">
        <title>Sequencing the genome of Marssonina brunnea reveals fungus-poplar co-evolution.</title>
        <authorList>
            <person name="Zhu S."/>
            <person name="Cao Y.-Z."/>
            <person name="Jiang C."/>
            <person name="Tan B.-Y."/>
            <person name="Wang Z."/>
            <person name="Feng S."/>
            <person name="Zhang L."/>
            <person name="Su X.-H."/>
            <person name="Brejova B."/>
            <person name="Vinar T."/>
            <person name="Xu M."/>
            <person name="Wang M.-X."/>
            <person name="Zhang S.-G."/>
            <person name="Huang M.-R."/>
            <person name="Wu R."/>
            <person name="Zhou Y."/>
        </authorList>
    </citation>
    <scope>NUCLEOTIDE SEQUENCE [LARGE SCALE GENOMIC DNA]</scope>
    <source>
        <strain evidence="3 4">MB_m1</strain>
    </source>
</reference>
<name>K1WV27_MARBU</name>
<evidence type="ECO:0000259" key="2">
    <source>
        <dbReference type="PROSITE" id="PS50011"/>
    </source>
</evidence>
<keyword evidence="4" id="KW-1185">Reference proteome</keyword>
<dbReference type="EMBL" id="JH921457">
    <property type="protein sequence ID" value="EKD12503.1"/>
    <property type="molecule type" value="Genomic_DNA"/>
</dbReference>
<evidence type="ECO:0000256" key="1">
    <source>
        <dbReference type="SAM" id="MobiDB-lite"/>
    </source>
</evidence>
<dbReference type="GO" id="GO:0005737">
    <property type="term" value="C:cytoplasm"/>
    <property type="evidence" value="ECO:0007669"/>
    <property type="project" value="TreeGrafter"/>
</dbReference>
<dbReference type="Pfam" id="PF00069">
    <property type="entry name" value="Pkinase"/>
    <property type="match status" value="1"/>
</dbReference>